<proteinExistence type="predicted"/>
<protein>
    <submittedName>
        <fullName evidence="1">Uncharacterized protein</fullName>
    </submittedName>
</protein>
<dbReference type="EMBL" id="MN740274">
    <property type="protein sequence ID" value="QHT97274.1"/>
    <property type="molecule type" value="Genomic_DNA"/>
</dbReference>
<name>A0A6C0IVE1_9ZZZZ</name>
<evidence type="ECO:0000313" key="1">
    <source>
        <dbReference type="EMBL" id="QHT97274.1"/>
    </source>
</evidence>
<sequence length="182" mass="21524">MENFIEKNISSVNKNNYINIKLGNNLDTSIFDYSISKKKIDCFINECSKENINFIKADKFCQYKVLDCCVEINNNKTKYVTYKTKDYLIDNKNLFSILITLDNIEINTSNIVSVYNYNSITWIQEYIYNHNNILTIVIKDNLELDNDENIKNQYYSLSLNIKKSNNNIFKYLEMIINIFSEC</sequence>
<organism evidence="1">
    <name type="scientific">viral metagenome</name>
    <dbReference type="NCBI Taxonomy" id="1070528"/>
    <lineage>
        <taxon>unclassified sequences</taxon>
        <taxon>metagenomes</taxon>
        <taxon>organismal metagenomes</taxon>
    </lineage>
</organism>
<reference evidence="1" key="1">
    <citation type="journal article" date="2020" name="Nature">
        <title>Giant virus diversity and host interactions through global metagenomics.</title>
        <authorList>
            <person name="Schulz F."/>
            <person name="Roux S."/>
            <person name="Paez-Espino D."/>
            <person name="Jungbluth S."/>
            <person name="Walsh D.A."/>
            <person name="Denef V.J."/>
            <person name="McMahon K.D."/>
            <person name="Konstantinidis K.T."/>
            <person name="Eloe-Fadrosh E.A."/>
            <person name="Kyrpides N.C."/>
            <person name="Woyke T."/>
        </authorList>
    </citation>
    <scope>NUCLEOTIDE SEQUENCE</scope>
    <source>
        <strain evidence="1">GVMAG-M-3300025138-11</strain>
    </source>
</reference>
<accession>A0A6C0IVE1</accession>
<dbReference type="AlphaFoldDB" id="A0A6C0IVE1"/>